<dbReference type="InterPro" id="IPR029062">
    <property type="entry name" value="Class_I_gatase-like"/>
</dbReference>
<protein>
    <submittedName>
        <fullName evidence="5">Putative intracellular protease/amidase</fullName>
    </submittedName>
</protein>
<dbReference type="EMBL" id="SNYM01000030">
    <property type="protein sequence ID" value="TDQ43387.1"/>
    <property type="molecule type" value="Genomic_DNA"/>
</dbReference>
<organism evidence="5 6">
    <name type="scientific">Permianibacter aggregans</name>
    <dbReference type="NCBI Taxonomy" id="1510150"/>
    <lineage>
        <taxon>Bacteria</taxon>
        <taxon>Pseudomonadati</taxon>
        <taxon>Pseudomonadota</taxon>
        <taxon>Gammaproteobacteria</taxon>
        <taxon>Pseudomonadales</taxon>
        <taxon>Pseudomonadaceae</taxon>
        <taxon>Permianibacter</taxon>
    </lineage>
</organism>
<dbReference type="Proteomes" id="UP000295375">
    <property type="component" value="Unassembled WGS sequence"/>
</dbReference>
<gene>
    <name evidence="5" type="ORF">EV696_1303</name>
</gene>
<dbReference type="GO" id="GO:0006508">
    <property type="term" value="P:proteolysis"/>
    <property type="evidence" value="ECO:0007669"/>
    <property type="project" value="UniProtKB-KW"/>
</dbReference>
<dbReference type="PANTHER" id="PTHR48094:SF11">
    <property type="entry name" value="GLUTATHIONE-INDEPENDENT GLYOXALASE HSP31-RELATED"/>
    <property type="match status" value="1"/>
</dbReference>
<dbReference type="AlphaFoldDB" id="A0A4V3D6C1"/>
<proteinExistence type="inferred from homology"/>
<dbReference type="OrthoDB" id="9792284at2"/>
<dbReference type="Pfam" id="PF01965">
    <property type="entry name" value="DJ-1_PfpI"/>
    <property type="match status" value="1"/>
</dbReference>
<comment type="similarity">
    <text evidence="3">Belongs to the peptidase C56 family. HSP31-like subfamily.</text>
</comment>
<dbReference type="InterPro" id="IPR050325">
    <property type="entry name" value="Prot/Nucl_acid_deglycase"/>
</dbReference>
<dbReference type="CDD" id="cd03141">
    <property type="entry name" value="GATase1_Hsp31_like"/>
    <property type="match status" value="1"/>
</dbReference>
<evidence type="ECO:0000313" key="5">
    <source>
        <dbReference type="EMBL" id="TDQ43387.1"/>
    </source>
</evidence>
<dbReference type="GO" id="GO:0008233">
    <property type="term" value="F:peptidase activity"/>
    <property type="evidence" value="ECO:0007669"/>
    <property type="project" value="UniProtKB-KW"/>
</dbReference>
<keyword evidence="2" id="KW-0456">Lyase</keyword>
<evidence type="ECO:0000259" key="4">
    <source>
        <dbReference type="Pfam" id="PF01965"/>
    </source>
</evidence>
<dbReference type="SUPFAM" id="SSF52317">
    <property type="entry name" value="Class I glutamine amidotransferase-like"/>
    <property type="match status" value="1"/>
</dbReference>
<name>A0A4V3D6C1_9GAMM</name>
<evidence type="ECO:0000256" key="1">
    <source>
        <dbReference type="ARBA" id="ARBA00023016"/>
    </source>
</evidence>
<dbReference type="Gene3D" id="3.40.50.880">
    <property type="match status" value="1"/>
</dbReference>
<accession>A0A4V3D6C1</accession>
<reference evidence="5 6" key="1">
    <citation type="submission" date="2019-03" db="EMBL/GenBank/DDBJ databases">
        <title>Genomic Encyclopedia of Type Strains, Phase IV (KMG-IV): sequencing the most valuable type-strain genomes for metagenomic binning, comparative biology and taxonomic classification.</title>
        <authorList>
            <person name="Goeker M."/>
        </authorList>
    </citation>
    <scope>NUCLEOTIDE SEQUENCE [LARGE SCALE GENOMIC DNA]</scope>
    <source>
        <strain evidence="5 6">DSM 103792</strain>
    </source>
</reference>
<feature type="domain" description="DJ-1/PfpI" evidence="4">
    <location>
        <begin position="29"/>
        <end position="219"/>
    </location>
</feature>
<keyword evidence="6" id="KW-1185">Reference proteome</keyword>
<dbReference type="PANTHER" id="PTHR48094">
    <property type="entry name" value="PROTEIN/NUCLEIC ACID DEGLYCASE DJ-1-RELATED"/>
    <property type="match status" value="1"/>
</dbReference>
<dbReference type="GO" id="GO:0019172">
    <property type="term" value="F:glyoxalase III activity"/>
    <property type="evidence" value="ECO:0007669"/>
    <property type="project" value="TreeGrafter"/>
</dbReference>
<keyword evidence="5" id="KW-0645">Protease</keyword>
<dbReference type="InterPro" id="IPR002818">
    <property type="entry name" value="DJ-1/PfpI"/>
</dbReference>
<comment type="caution">
    <text evidence="5">The sequence shown here is derived from an EMBL/GenBank/DDBJ whole genome shotgun (WGS) entry which is preliminary data.</text>
</comment>
<dbReference type="GO" id="GO:0005737">
    <property type="term" value="C:cytoplasm"/>
    <property type="evidence" value="ECO:0007669"/>
    <property type="project" value="TreeGrafter"/>
</dbReference>
<dbReference type="GO" id="GO:0019243">
    <property type="term" value="P:methylglyoxal catabolic process to D-lactate via S-lactoyl-glutathione"/>
    <property type="evidence" value="ECO:0007669"/>
    <property type="project" value="TreeGrafter"/>
</dbReference>
<keyword evidence="5" id="KW-0378">Hydrolase</keyword>
<keyword evidence="1" id="KW-0346">Stress response</keyword>
<evidence type="ECO:0000256" key="2">
    <source>
        <dbReference type="ARBA" id="ARBA00023239"/>
    </source>
</evidence>
<evidence type="ECO:0000313" key="6">
    <source>
        <dbReference type="Proteomes" id="UP000295375"/>
    </source>
</evidence>
<sequence>MASGKVLMVLTSQDQLGDTGKPTGYWLGELTHPYFAMREAGLQVEIASIKGGKAPIDPGSLENRDELDQRFLHDDAMKKEIDRTLKLDEVNAKDYQAVFFTGGHGAMWDFPDSPAVDRVTREVYEQGGVVAAVCHGPAALVNVKLSNGEHLVQGRRITGFSNEEEKAVGKTEAVPFLLEDKMKKRGAIFRAADAWKEHVMVDQRIVTGQNPQSAKATGEAVATLLK</sequence>
<evidence type="ECO:0000256" key="3">
    <source>
        <dbReference type="ARBA" id="ARBA00038493"/>
    </source>
</evidence>